<evidence type="ECO:0000313" key="2">
    <source>
        <dbReference type="Proteomes" id="UP000015524"/>
    </source>
</evidence>
<evidence type="ECO:0000313" key="1">
    <source>
        <dbReference type="EMBL" id="EQA98136.1"/>
    </source>
</evidence>
<sequence>MTASIASLALGGCIQVKAPDKPIEINLNVKIQQEVVVKLQRDAQDLIQNNPELFPQ</sequence>
<dbReference type="AlphaFoldDB" id="T0GBV6"/>
<proteinExistence type="predicted"/>
<dbReference type="Pfam" id="PF13617">
    <property type="entry name" value="Lipoprotein_19"/>
    <property type="match status" value="1"/>
</dbReference>
<dbReference type="InterPro" id="IPR025985">
    <property type="entry name" value="YnbE"/>
</dbReference>
<reference evidence="1 2" key="1">
    <citation type="journal article" date="2013" name="Genome Announc.">
        <title>Draft Genome Sequence of a Hexachlorocyclohexane-Degrading Bacterium, Sphingobium baderi Strain LL03T.</title>
        <authorList>
            <person name="Kaur J."/>
            <person name="Verma H."/>
            <person name="Tripathi C."/>
            <person name="Khurana J.P."/>
            <person name="Lal R."/>
        </authorList>
    </citation>
    <scope>NUCLEOTIDE SEQUENCE [LARGE SCALE GENOMIC DNA]</scope>
    <source>
        <strain evidence="1 2">LL03</strain>
    </source>
</reference>
<dbReference type="PATRIC" id="fig|1114964.3.peg.3701"/>
<comment type="caution">
    <text evidence="1">The sequence shown here is derived from an EMBL/GenBank/DDBJ whole genome shotgun (WGS) entry which is preliminary data.</text>
</comment>
<dbReference type="EMBL" id="ATIB01000084">
    <property type="protein sequence ID" value="EQA98136.1"/>
    <property type="molecule type" value="Genomic_DNA"/>
</dbReference>
<name>T0GBV6_9SPHN</name>
<gene>
    <name evidence="1" type="ORF">L485_18850</name>
</gene>
<evidence type="ECO:0008006" key="3">
    <source>
        <dbReference type="Google" id="ProtNLM"/>
    </source>
</evidence>
<dbReference type="Proteomes" id="UP000015524">
    <property type="component" value="Unassembled WGS sequence"/>
</dbReference>
<accession>T0GBV6</accession>
<keyword evidence="2" id="KW-1185">Reference proteome</keyword>
<protein>
    <recommendedName>
        <fullName evidence="3">YnbE-like lipoprotein</fullName>
    </recommendedName>
</protein>
<organism evidence="1 2">
    <name type="scientific">Sphingobium baderi LL03</name>
    <dbReference type="NCBI Taxonomy" id="1114964"/>
    <lineage>
        <taxon>Bacteria</taxon>
        <taxon>Pseudomonadati</taxon>
        <taxon>Pseudomonadota</taxon>
        <taxon>Alphaproteobacteria</taxon>
        <taxon>Sphingomonadales</taxon>
        <taxon>Sphingomonadaceae</taxon>
        <taxon>Sphingobium</taxon>
    </lineage>
</organism>
<dbReference type="eggNOG" id="ENOG5031BHD">
    <property type="taxonomic scope" value="Bacteria"/>
</dbReference>